<comment type="caution">
    <text evidence="1">The sequence shown here is derived from an EMBL/GenBank/DDBJ whole genome shotgun (WGS) entry which is preliminary data.</text>
</comment>
<protein>
    <submittedName>
        <fullName evidence="1">Uncharacterized protein</fullName>
    </submittedName>
</protein>
<proteinExistence type="predicted"/>
<dbReference type="Proteomes" id="UP001215151">
    <property type="component" value="Unassembled WGS sequence"/>
</dbReference>
<evidence type="ECO:0000313" key="2">
    <source>
        <dbReference type="Proteomes" id="UP001215151"/>
    </source>
</evidence>
<dbReference type="AlphaFoldDB" id="A0AAD7TUQ5"/>
<sequence>MDSRYDHTLANQHIEAAEAVLLDSTLSPGDAANQVVALWRQAVVDADPTDFIEPNDTPGLSYFTECLWGHFLHIVQEDPATHDRLIAILTAIEAKGTEGCEGWQMWSSTFKWANLPGLRLEIREAMNGPECTREDEYFDLLWRDPSARDALAGEPVIDSPASRTGAHARSRWLSLNRFLAHAWELGALDFAFYGMSTMRGLEAFTQPPEARQNSITLGIDDLEIETVAIWLCVAGGRIYECRVGASGDRDWGVIDDIEKYHPDRWAQWKSILVEISNSGGRPNMVDAAKAAVEAMDKFEREAMETPVVE</sequence>
<organism evidence="1 2">
    <name type="scientific">Trametes cubensis</name>
    <dbReference type="NCBI Taxonomy" id="1111947"/>
    <lineage>
        <taxon>Eukaryota</taxon>
        <taxon>Fungi</taxon>
        <taxon>Dikarya</taxon>
        <taxon>Basidiomycota</taxon>
        <taxon>Agaricomycotina</taxon>
        <taxon>Agaricomycetes</taxon>
        <taxon>Polyporales</taxon>
        <taxon>Polyporaceae</taxon>
        <taxon>Trametes</taxon>
    </lineage>
</organism>
<gene>
    <name evidence="1" type="ORF">ONZ51_g6340</name>
</gene>
<dbReference type="Pfam" id="PF12311">
    <property type="entry name" value="DUF3632"/>
    <property type="match status" value="1"/>
</dbReference>
<keyword evidence="2" id="KW-1185">Reference proteome</keyword>
<dbReference type="EMBL" id="JAPEVG010000150">
    <property type="protein sequence ID" value="KAJ8480938.1"/>
    <property type="molecule type" value="Genomic_DNA"/>
</dbReference>
<accession>A0AAD7TUQ5</accession>
<name>A0AAD7TUQ5_9APHY</name>
<reference evidence="1" key="1">
    <citation type="submission" date="2022-11" db="EMBL/GenBank/DDBJ databases">
        <title>Genome Sequence of Cubamyces cubensis.</title>
        <authorList>
            <person name="Buettner E."/>
        </authorList>
    </citation>
    <scope>NUCLEOTIDE SEQUENCE</scope>
    <source>
        <strain evidence="1">MPL-01</strain>
    </source>
</reference>
<dbReference type="InterPro" id="IPR022085">
    <property type="entry name" value="OpdG"/>
</dbReference>
<evidence type="ECO:0000313" key="1">
    <source>
        <dbReference type="EMBL" id="KAJ8480938.1"/>
    </source>
</evidence>